<evidence type="ECO:0000259" key="3">
    <source>
        <dbReference type="Pfam" id="PF13240"/>
    </source>
</evidence>
<accession>A0A4R3KG37</accession>
<organism evidence="4 5">
    <name type="scientific">Muricomes intestini</name>
    <dbReference type="NCBI Taxonomy" id="1796634"/>
    <lineage>
        <taxon>Bacteria</taxon>
        <taxon>Bacillati</taxon>
        <taxon>Bacillota</taxon>
        <taxon>Clostridia</taxon>
        <taxon>Lachnospirales</taxon>
        <taxon>Lachnospiraceae</taxon>
        <taxon>Muricomes</taxon>
    </lineage>
</organism>
<dbReference type="Proteomes" id="UP000295726">
    <property type="component" value="Unassembled WGS sequence"/>
</dbReference>
<dbReference type="EMBL" id="SLZZ01000002">
    <property type="protein sequence ID" value="TCS82374.1"/>
    <property type="molecule type" value="Genomic_DNA"/>
</dbReference>
<keyword evidence="2" id="KW-0472">Membrane</keyword>
<keyword evidence="2" id="KW-1133">Transmembrane helix</keyword>
<evidence type="ECO:0000313" key="4">
    <source>
        <dbReference type="EMBL" id="TCS82374.1"/>
    </source>
</evidence>
<feature type="compositionally biased region" description="Basic and acidic residues" evidence="1">
    <location>
        <begin position="44"/>
        <end position="59"/>
    </location>
</feature>
<dbReference type="Pfam" id="PF13240">
    <property type="entry name" value="Zn_Ribbon_1"/>
    <property type="match status" value="1"/>
</dbReference>
<keyword evidence="2" id="KW-0812">Transmembrane</keyword>
<evidence type="ECO:0000313" key="5">
    <source>
        <dbReference type="Proteomes" id="UP000295726"/>
    </source>
</evidence>
<keyword evidence="5" id="KW-1185">Reference proteome</keyword>
<reference evidence="4 5" key="1">
    <citation type="submission" date="2019-03" db="EMBL/GenBank/DDBJ databases">
        <title>Genomic Encyclopedia of Type Strains, Phase IV (KMG-IV): sequencing the most valuable type-strain genomes for metagenomic binning, comparative biology and taxonomic classification.</title>
        <authorList>
            <person name="Goeker M."/>
        </authorList>
    </citation>
    <scope>NUCLEOTIDE SEQUENCE [LARGE SCALE GENOMIC DNA]</scope>
    <source>
        <strain evidence="4 5">DSM 29489</strain>
    </source>
</reference>
<feature type="region of interest" description="Disordered" evidence="1">
    <location>
        <begin position="36"/>
        <end position="59"/>
    </location>
</feature>
<dbReference type="OrthoDB" id="2029546at2"/>
<feature type="domain" description="Zinc-ribbon" evidence="3">
    <location>
        <begin position="4"/>
        <end position="25"/>
    </location>
</feature>
<protein>
    <submittedName>
        <fullName evidence="4">Zinc ribbon protein</fullName>
    </submittedName>
</protein>
<name>A0A4R3KG37_9FIRM</name>
<dbReference type="RefSeq" id="WP_132378661.1">
    <property type="nucleotide sequence ID" value="NZ_DAISRC010000073.1"/>
</dbReference>
<dbReference type="AlphaFoldDB" id="A0A4R3KG37"/>
<dbReference type="InterPro" id="IPR026870">
    <property type="entry name" value="Zinc_ribbon_dom"/>
</dbReference>
<evidence type="ECO:0000256" key="2">
    <source>
        <dbReference type="SAM" id="Phobius"/>
    </source>
</evidence>
<feature type="transmembrane region" description="Helical" evidence="2">
    <location>
        <begin position="72"/>
        <end position="94"/>
    </location>
</feature>
<comment type="caution">
    <text evidence="4">The sequence shown here is derived from an EMBL/GenBank/DDBJ whole genome shotgun (WGS) entry which is preliminary data.</text>
</comment>
<gene>
    <name evidence="4" type="ORF">EDD59_102243</name>
</gene>
<proteinExistence type="predicted"/>
<sequence length="425" mass="47976">MLLCPNCGMENEDEAKFCEHCGTKLEGATIHLIRQKGEQQQGKDTPDTETLVRKPGASKRDYKERRRRWTRLQIVVLAELACLILVVVILFGIAGSRNTAQASVKRYLRAYSEENWSKVYDMTGYSEGKFLQKARFIEAMRSSEIPKIAEFEIKDGKKADAGTQKNFTVEYTTKDQKSDTMELNLTKQKRGSFFGTWKVTSDGQVVKDFCINVPAGASATVDGIALTDSEKGKSKADGMDSYYVTLFTGSHKLQAAAPWFEVYDTDFYAVQDKEFTAAELQLTEKGKSAIQAKLQKALERVYKAAMEKKDFSEVSDLFLKEYGDACKKEYDYLVEGMHDDEMNTLNQVTFTDFNCEPYNDSAYPGMPSAKLTFAYEMQYTNSYELWGNHTYDIEEGGTGNSYMSASFGYDGKTYKLASMNIESVL</sequence>
<evidence type="ECO:0000256" key="1">
    <source>
        <dbReference type="SAM" id="MobiDB-lite"/>
    </source>
</evidence>